<dbReference type="OrthoDB" id="10251809at2759"/>
<dbReference type="SMART" id="SM00612">
    <property type="entry name" value="Kelch"/>
    <property type="match status" value="2"/>
</dbReference>
<evidence type="ECO:0000313" key="4">
    <source>
        <dbReference type="EMBL" id="KIM65531.1"/>
    </source>
</evidence>
<organism evidence="4 5">
    <name type="scientific">Scleroderma citrinum Foug A</name>
    <dbReference type="NCBI Taxonomy" id="1036808"/>
    <lineage>
        <taxon>Eukaryota</taxon>
        <taxon>Fungi</taxon>
        <taxon>Dikarya</taxon>
        <taxon>Basidiomycota</taxon>
        <taxon>Agaricomycotina</taxon>
        <taxon>Agaricomycetes</taxon>
        <taxon>Agaricomycetidae</taxon>
        <taxon>Boletales</taxon>
        <taxon>Sclerodermatineae</taxon>
        <taxon>Sclerodermataceae</taxon>
        <taxon>Scleroderma</taxon>
    </lineage>
</organism>
<gene>
    <name evidence="4" type="ORF">SCLCIDRAFT_1212266</name>
</gene>
<keyword evidence="5" id="KW-1185">Reference proteome</keyword>
<dbReference type="InterPro" id="IPR006652">
    <property type="entry name" value="Kelch_1"/>
</dbReference>
<evidence type="ECO:0000256" key="2">
    <source>
        <dbReference type="ARBA" id="ARBA00022737"/>
    </source>
</evidence>
<dbReference type="InterPro" id="IPR015915">
    <property type="entry name" value="Kelch-typ_b-propeller"/>
</dbReference>
<feature type="compositionally biased region" description="Pro residues" evidence="3">
    <location>
        <begin position="293"/>
        <end position="303"/>
    </location>
</feature>
<feature type="compositionally biased region" description="Low complexity" evidence="3">
    <location>
        <begin position="84"/>
        <end position="100"/>
    </location>
</feature>
<dbReference type="AlphaFoldDB" id="A0A0C3EC74"/>
<dbReference type="PANTHER" id="PTHR46093:SF18">
    <property type="entry name" value="FIBRONECTIN TYPE-III DOMAIN-CONTAINING PROTEIN"/>
    <property type="match status" value="1"/>
</dbReference>
<dbReference type="SUPFAM" id="SSF117281">
    <property type="entry name" value="Kelch motif"/>
    <property type="match status" value="1"/>
</dbReference>
<dbReference type="Proteomes" id="UP000053989">
    <property type="component" value="Unassembled WGS sequence"/>
</dbReference>
<keyword evidence="2" id="KW-0677">Repeat</keyword>
<reference evidence="4 5" key="1">
    <citation type="submission" date="2014-04" db="EMBL/GenBank/DDBJ databases">
        <authorList>
            <consortium name="DOE Joint Genome Institute"/>
            <person name="Kuo A."/>
            <person name="Kohler A."/>
            <person name="Nagy L.G."/>
            <person name="Floudas D."/>
            <person name="Copeland A."/>
            <person name="Barry K.W."/>
            <person name="Cichocki N."/>
            <person name="Veneault-Fourrey C."/>
            <person name="LaButti K."/>
            <person name="Lindquist E.A."/>
            <person name="Lipzen A."/>
            <person name="Lundell T."/>
            <person name="Morin E."/>
            <person name="Murat C."/>
            <person name="Sun H."/>
            <person name="Tunlid A."/>
            <person name="Henrissat B."/>
            <person name="Grigoriev I.V."/>
            <person name="Hibbett D.S."/>
            <person name="Martin F."/>
            <person name="Nordberg H.P."/>
            <person name="Cantor M.N."/>
            <person name="Hua S.X."/>
        </authorList>
    </citation>
    <scope>NUCLEOTIDE SEQUENCE [LARGE SCALE GENOMIC DNA]</scope>
    <source>
        <strain evidence="4 5">Foug A</strain>
    </source>
</reference>
<keyword evidence="1" id="KW-0880">Kelch repeat</keyword>
<feature type="region of interest" description="Disordered" evidence="3">
    <location>
        <begin position="277"/>
        <end position="305"/>
    </location>
</feature>
<reference evidence="5" key="2">
    <citation type="submission" date="2015-01" db="EMBL/GenBank/DDBJ databases">
        <title>Evolutionary Origins and Diversification of the Mycorrhizal Mutualists.</title>
        <authorList>
            <consortium name="DOE Joint Genome Institute"/>
            <consortium name="Mycorrhizal Genomics Consortium"/>
            <person name="Kohler A."/>
            <person name="Kuo A."/>
            <person name="Nagy L.G."/>
            <person name="Floudas D."/>
            <person name="Copeland A."/>
            <person name="Barry K.W."/>
            <person name="Cichocki N."/>
            <person name="Veneault-Fourrey C."/>
            <person name="LaButti K."/>
            <person name="Lindquist E.A."/>
            <person name="Lipzen A."/>
            <person name="Lundell T."/>
            <person name="Morin E."/>
            <person name="Murat C."/>
            <person name="Riley R."/>
            <person name="Ohm R."/>
            <person name="Sun H."/>
            <person name="Tunlid A."/>
            <person name="Henrissat B."/>
            <person name="Grigoriev I.V."/>
            <person name="Hibbett D.S."/>
            <person name="Martin F."/>
        </authorList>
    </citation>
    <scope>NUCLEOTIDE SEQUENCE [LARGE SCALE GENOMIC DNA]</scope>
    <source>
        <strain evidence="5">Foug A</strain>
    </source>
</reference>
<dbReference type="PANTHER" id="PTHR46093">
    <property type="entry name" value="ACYL-COA-BINDING DOMAIN-CONTAINING PROTEIN 5"/>
    <property type="match status" value="1"/>
</dbReference>
<evidence type="ECO:0008006" key="6">
    <source>
        <dbReference type="Google" id="ProtNLM"/>
    </source>
</evidence>
<name>A0A0C3EC74_9AGAM</name>
<sequence>MASRVRQRKHYQGSIASAMPGLLDTIDNGDDGDTLSSLSVNDDARTLSLPATTTHRSPYLHPTHQATASTSTFNAHPNPPPTVVPTASSSSQTPTTPGTPRISASRKPSSLRHVANAAPSESTQSVKRRPSPSGREGKSTRSGREQKIRTTPRLPHGNDVPIAPATTMYWSRAPVYGALPMHNMRAHTVTLVDNVAWLFGGCDEKGCWKDVYCFDTETMQWSHPEMLGDIPPPCRAHTATLVDRKIVVFGGGEGPVYYDTTYILDTTTRRWYAPAFPAQSQPQKNASKQQSSNPPPAPDPVHPAPRRAHTAVLYMGKIYIFGGGNGLTALNDLWVLDVSRLDTSMRSGSSGSGLKWSLIETSGDPPAPRGYHTANLIGNVMVIVGGSDGKECFSDVWCLNLDSLVWTRVSLSVSHRRLSHTSTQVGSYLFIVGGHDGNSYSSEILLYNLVNLQYEPRAVCGTPPSPRGYHVTVVADSRLFLFGGFNGHDVFDDVYILDLAGAAYLPQVMSFRIDV</sequence>
<evidence type="ECO:0000256" key="1">
    <source>
        <dbReference type="ARBA" id="ARBA00022441"/>
    </source>
</evidence>
<feature type="compositionally biased region" description="Basic and acidic residues" evidence="3">
    <location>
        <begin position="135"/>
        <end position="148"/>
    </location>
</feature>
<dbReference type="Pfam" id="PF24681">
    <property type="entry name" value="Kelch_KLHDC2_KLHL20_DRC7"/>
    <property type="match status" value="2"/>
</dbReference>
<dbReference type="Gene3D" id="2.120.10.80">
    <property type="entry name" value="Kelch-type beta propeller"/>
    <property type="match status" value="2"/>
</dbReference>
<evidence type="ECO:0000313" key="5">
    <source>
        <dbReference type="Proteomes" id="UP000053989"/>
    </source>
</evidence>
<dbReference type="Pfam" id="PF01344">
    <property type="entry name" value="Kelch_1"/>
    <property type="match status" value="1"/>
</dbReference>
<dbReference type="STRING" id="1036808.A0A0C3EC74"/>
<feature type="region of interest" description="Disordered" evidence="3">
    <location>
        <begin position="69"/>
        <end position="160"/>
    </location>
</feature>
<dbReference type="HOGENOM" id="CLU_019536_3_1_1"/>
<protein>
    <recommendedName>
        <fullName evidence="6">Galactose oxidase</fullName>
    </recommendedName>
</protein>
<dbReference type="InParanoid" id="A0A0C3EC74"/>
<feature type="compositionally biased region" description="Basic residues" evidence="3">
    <location>
        <begin position="1"/>
        <end position="11"/>
    </location>
</feature>
<dbReference type="EMBL" id="KN822022">
    <property type="protein sequence ID" value="KIM65531.1"/>
    <property type="molecule type" value="Genomic_DNA"/>
</dbReference>
<proteinExistence type="predicted"/>
<feature type="compositionally biased region" description="Polar residues" evidence="3">
    <location>
        <begin position="278"/>
        <end position="292"/>
    </location>
</feature>
<accession>A0A0C3EC74</accession>
<feature type="region of interest" description="Disordered" evidence="3">
    <location>
        <begin position="1"/>
        <end position="21"/>
    </location>
</feature>
<evidence type="ECO:0000256" key="3">
    <source>
        <dbReference type="SAM" id="MobiDB-lite"/>
    </source>
</evidence>